<dbReference type="Proteomes" id="UP000712281">
    <property type="component" value="Unassembled WGS sequence"/>
</dbReference>
<evidence type="ECO:0000313" key="2">
    <source>
        <dbReference type="EMBL" id="KAF2599345.1"/>
    </source>
</evidence>
<feature type="compositionally biased region" description="Basic and acidic residues" evidence="1">
    <location>
        <begin position="39"/>
        <end position="55"/>
    </location>
</feature>
<dbReference type="EMBL" id="QGKW02000717">
    <property type="protein sequence ID" value="KAF2599345.1"/>
    <property type="molecule type" value="Genomic_DNA"/>
</dbReference>
<accession>A0A8S9KXS1</accession>
<gene>
    <name evidence="2" type="ORF">F2Q68_00010445</name>
</gene>
<dbReference type="AlphaFoldDB" id="A0A8S9KXS1"/>
<comment type="caution">
    <text evidence="2">The sequence shown here is derived from an EMBL/GenBank/DDBJ whole genome shotgun (WGS) entry which is preliminary data.</text>
</comment>
<proteinExistence type="predicted"/>
<protein>
    <submittedName>
        <fullName evidence="2">Uncharacterized protein</fullName>
    </submittedName>
</protein>
<evidence type="ECO:0000313" key="3">
    <source>
        <dbReference type="Proteomes" id="UP000712281"/>
    </source>
</evidence>
<sequence>MPIHKARGNGESAQQASLGARLCQLAPPKSRLSWRPTRPHQEIEHVLSSTERDISARLPARGNRPIRSNGREARTGL</sequence>
<evidence type="ECO:0000256" key="1">
    <source>
        <dbReference type="SAM" id="MobiDB-lite"/>
    </source>
</evidence>
<reference evidence="2" key="1">
    <citation type="submission" date="2019-12" db="EMBL/GenBank/DDBJ databases">
        <title>Genome sequencing and annotation of Brassica cretica.</title>
        <authorList>
            <person name="Studholme D.J."/>
            <person name="Sarris P.F."/>
        </authorList>
    </citation>
    <scope>NUCLEOTIDE SEQUENCE</scope>
    <source>
        <strain evidence="2">PFS-001/15</strain>
        <tissue evidence="2">Leaf</tissue>
    </source>
</reference>
<name>A0A8S9KXS1_BRACR</name>
<organism evidence="2 3">
    <name type="scientific">Brassica cretica</name>
    <name type="common">Mustard</name>
    <dbReference type="NCBI Taxonomy" id="69181"/>
    <lineage>
        <taxon>Eukaryota</taxon>
        <taxon>Viridiplantae</taxon>
        <taxon>Streptophyta</taxon>
        <taxon>Embryophyta</taxon>
        <taxon>Tracheophyta</taxon>
        <taxon>Spermatophyta</taxon>
        <taxon>Magnoliopsida</taxon>
        <taxon>eudicotyledons</taxon>
        <taxon>Gunneridae</taxon>
        <taxon>Pentapetalae</taxon>
        <taxon>rosids</taxon>
        <taxon>malvids</taxon>
        <taxon>Brassicales</taxon>
        <taxon>Brassicaceae</taxon>
        <taxon>Brassiceae</taxon>
        <taxon>Brassica</taxon>
    </lineage>
</organism>
<feature type="region of interest" description="Disordered" evidence="1">
    <location>
        <begin position="29"/>
        <end position="77"/>
    </location>
</feature>